<dbReference type="HOGENOM" id="CLU_3141868_0_0_12"/>
<evidence type="ECO:0000313" key="2">
    <source>
        <dbReference type="Proteomes" id="UP000008212"/>
    </source>
</evidence>
<dbReference type="EMBL" id="AE017226">
    <property type="protein sequence ID" value="AAS11255.1"/>
    <property type="molecule type" value="Genomic_DNA"/>
</dbReference>
<protein>
    <submittedName>
        <fullName evidence="1">Uncharacterized protein</fullName>
    </submittedName>
</protein>
<dbReference type="GeneID" id="2740304"/>
<dbReference type="KEGG" id="tde:TDE_0764"/>
<reference evidence="1 2" key="1">
    <citation type="journal article" date="2004" name="Proc. Natl. Acad. Sci. U.S.A.">
        <title>Comparison of the genome of the oral pathogen Treponema denticola with other spirochete genomes.</title>
        <authorList>
            <person name="Seshadri R."/>
            <person name="Myers G.S."/>
            <person name="Tettelin H."/>
            <person name="Eisen J.A."/>
            <person name="Heidelberg J.F."/>
            <person name="Dodson R.J."/>
            <person name="Davidsen T.M."/>
            <person name="DeBoy R.T."/>
            <person name="Fouts D.E."/>
            <person name="Haft D.H."/>
            <person name="Selengut J."/>
            <person name="Ren Q."/>
            <person name="Brinkac L.M."/>
            <person name="Madupu R."/>
            <person name="Kolonay J."/>
            <person name="Durkin S.A."/>
            <person name="Daugherty S.C."/>
            <person name="Shetty J."/>
            <person name="Shvartsbeyn A."/>
            <person name="Gebregeorgis E."/>
            <person name="Geer K."/>
            <person name="Tsegaye G."/>
            <person name="Malek J."/>
            <person name="Ayodeji B."/>
            <person name="Shatsman S."/>
            <person name="McLeod M.P."/>
            <person name="Smajs D."/>
            <person name="Howell J.K."/>
            <person name="Pal S."/>
            <person name="Amin A."/>
            <person name="Vashisth P."/>
            <person name="McNeill T.Z."/>
            <person name="Xiang Q."/>
            <person name="Sodergren E."/>
            <person name="Baca E."/>
            <person name="Weinstock G.M."/>
            <person name="Norris S.J."/>
            <person name="Fraser C.M."/>
            <person name="Paulsen I.T."/>
        </authorList>
    </citation>
    <scope>NUCLEOTIDE SEQUENCE [LARGE SCALE GENOMIC DNA]</scope>
    <source>
        <strain evidence="2">ATCC 35405 / DSM 14222 / CIP 103919 / JCM 8153 / KCTC 15104</strain>
    </source>
</reference>
<name>Q73PN4_TREDE</name>
<gene>
    <name evidence="1" type="ordered locus">TDE_0764</name>
</gene>
<keyword evidence="2" id="KW-1185">Reference proteome</keyword>
<sequence>MTGLASCEVLKISFLICLNKDGIRLPKRLYGNAKLLKNTDLKPFLGHKS</sequence>
<accession>Q73PN4</accession>
<dbReference type="Proteomes" id="UP000008212">
    <property type="component" value="Chromosome"/>
</dbReference>
<evidence type="ECO:0000313" key="1">
    <source>
        <dbReference type="EMBL" id="AAS11255.1"/>
    </source>
</evidence>
<organism evidence="1 2">
    <name type="scientific">Treponema denticola (strain ATCC 35405 / DSM 14222 / CIP 103919 / JCM 8153 / KCTC 15104)</name>
    <dbReference type="NCBI Taxonomy" id="243275"/>
    <lineage>
        <taxon>Bacteria</taxon>
        <taxon>Pseudomonadati</taxon>
        <taxon>Spirochaetota</taxon>
        <taxon>Spirochaetia</taxon>
        <taxon>Spirochaetales</taxon>
        <taxon>Treponemataceae</taxon>
        <taxon>Treponema</taxon>
    </lineage>
</organism>
<proteinExistence type="predicted"/>
<dbReference type="OrthoDB" id="362588at2"/>
<dbReference type="PATRIC" id="fig|243275.7.peg.737"/>
<dbReference type="STRING" id="243275.TDE_0764"/>
<dbReference type="RefSeq" id="WP_010956814.1">
    <property type="nucleotide sequence ID" value="NC_002967.9"/>
</dbReference>
<dbReference type="AlphaFoldDB" id="Q73PN4"/>
<dbReference type="PaxDb" id="243275-TDE_0764"/>